<evidence type="ECO:0000313" key="2">
    <source>
        <dbReference type="EMBL" id="MCW2306798.1"/>
    </source>
</evidence>
<dbReference type="EMBL" id="JAOQNS010000003">
    <property type="protein sequence ID" value="MCW2306798.1"/>
    <property type="molecule type" value="Genomic_DNA"/>
</dbReference>
<accession>A0ABT3H8T3</accession>
<keyword evidence="1" id="KW-1133">Transmembrane helix</keyword>
<organism evidence="2 3">
    <name type="scientific">Rhodobium gokarnense</name>
    <dbReference type="NCBI Taxonomy" id="364296"/>
    <lineage>
        <taxon>Bacteria</taxon>
        <taxon>Pseudomonadati</taxon>
        <taxon>Pseudomonadota</taxon>
        <taxon>Alphaproteobacteria</taxon>
        <taxon>Hyphomicrobiales</taxon>
        <taxon>Rhodobiaceae</taxon>
        <taxon>Rhodobium</taxon>
    </lineage>
</organism>
<sequence>MAEKTYLTVSKRQFSDLLRCFAADERGTTAIEYALVAIITGVMAITAISQLGTELSENYFGRILEMYPGSS</sequence>
<evidence type="ECO:0000313" key="3">
    <source>
        <dbReference type="Proteomes" id="UP001209755"/>
    </source>
</evidence>
<keyword evidence="1" id="KW-0472">Membrane</keyword>
<evidence type="ECO:0000256" key="1">
    <source>
        <dbReference type="SAM" id="Phobius"/>
    </source>
</evidence>
<keyword evidence="3" id="KW-1185">Reference proteome</keyword>
<proteinExistence type="predicted"/>
<dbReference type="Proteomes" id="UP001209755">
    <property type="component" value="Unassembled WGS sequence"/>
</dbReference>
<dbReference type="RefSeq" id="WP_264600466.1">
    <property type="nucleotide sequence ID" value="NZ_JAOQNS010000003.1"/>
</dbReference>
<name>A0ABT3H8T3_9HYPH</name>
<comment type="caution">
    <text evidence="2">The sequence shown here is derived from an EMBL/GenBank/DDBJ whole genome shotgun (WGS) entry which is preliminary data.</text>
</comment>
<reference evidence="3" key="1">
    <citation type="submission" date="2023-07" db="EMBL/GenBank/DDBJ databases">
        <title>Genome sequencing of Purple Non-Sulfur Bacteria from various extreme environments.</title>
        <authorList>
            <person name="Mayer M."/>
        </authorList>
    </citation>
    <scope>NUCLEOTIDE SEQUENCE [LARGE SCALE GENOMIC DNA]</scope>
    <source>
        <strain evidence="3">DSM 17935</strain>
    </source>
</reference>
<dbReference type="Pfam" id="PF04964">
    <property type="entry name" value="Flp_Fap"/>
    <property type="match status" value="1"/>
</dbReference>
<gene>
    <name evidence="2" type="ORF">M2319_001120</name>
</gene>
<keyword evidence="1" id="KW-0812">Transmembrane</keyword>
<dbReference type="InterPro" id="IPR007047">
    <property type="entry name" value="Flp_Fap"/>
</dbReference>
<protein>
    <submittedName>
        <fullName evidence="2">Flp pilus assembly pilin Flp</fullName>
    </submittedName>
</protein>
<feature type="transmembrane region" description="Helical" evidence="1">
    <location>
        <begin position="33"/>
        <end position="52"/>
    </location>
</feature>